<name>A0A8X6XZT1_9ARAC</name>
<dbReference type="AlphaFoldDB" id="A0A8X6XZT1"/>
<accession>A0A8X6XZT1</accession>
<protein>
    <submittedName>
        <fullName evidence="2">Uncharacterized protein</fullName>
    </submittedName>
</protein>
<gene>
    <name evidence="2" type="ORF">TNIN_226631</name>
</gene>
<dbReference type="OrthoDB" id="6467930at2759"/>
<comment type="caution">
    <text evidence="2">The sequence shown here is derived from an EMBL/GenBank/DDBJ whole genome shotgun (WGS) entry which is preliminary data.</text>
</comment>
<proteinExistence type="predicted"/>
<dbReference type="EMBL" id="BMAV01013806">
    <property type="protein sequence ID" value="GFY61757.1"/>
    <property type="molecule type" value="Genomic_DNA"/>
</dbReference>
<feature type="region of interest" description="Disordered" evidence="1">
    <location>
        <begin position="16"/>
        <end position="63"/>
    </location>
</feature>
<reference evidence="2" key="1">
    <citation type="submission" date="2020-08" db="EMBL/GenBank/DDBJ databases">
        <title>Multicomponent nature underlies the extraordinary mechanical properties of spider dragline silk.</title>
        <authorList>
            <person name="Kono N."/>
            <person name="Nakamura H."/>
            <person name="Mori M."/>
            <person name="Yoshida Y."/>
            <person name="Ohtoshi R."/>
            <person name="Malay A.D."/>
            <person name="Moran D.A.P."/>
            <person name="Tomita M."/>
            <person name="Numata K."/>
            <person name="Arakawa K."/>
        </authorList>
    </citation>
    <scope>NUCLEOTIDE SEQUENCE</scope>
</reference>
<evidence type="ECO:0000313" key="3">
    <source>
        <dbReference type="Proteomes" id="UP000886998"/>
    </source>
</evidence>
<dbReference type="Proteomes" id="UP000886998">
    <property type="component" value="Unassembled WGS sequence"/>
</dbReference>
<sequence>MMSMVSSFFHVNKVMDNKPKNSKRKLKSGKSSTPSKVAKSARLLNKPEDNVNPLEVDLPIREAHDNEPALRKANLCKESGRARGAPFSGVNGPLYFYATDTDGKECYPKDENGDEYYIWRVWTHVLAKLTNGDEYYAKDHFGTELYPRRLVYHPIN</sequence>
<evidence type="ECO:0000256" key="1">
    <source>
        <dbReference type="SAM" id="MobiDB-lite"/>
    </source>
</evidence>
<organism evidence="2 3">
    <name type="scientific">Trichonephila inaurata madagascariensis</name>
    <dbReference type="NCBI Taxonomy" id="2747483"/>
    <lineage>
        <taxon>Eukaryota</taxon>
        <taxon>Metazoa</taxon>
        <taxon>Ecdysozoa</taxon>
        <taxon>Arthropoda</taxon>
        <taxon>Chelicerata</taxon>
        <taxon>Arachnida</taxon>
        <taxon>Araneae</taxon>
        <taxon>Araneomorphae</taxon>
        <taxon>Entelegynae</taxon>
        <taxon>Araneoidea</taxon>
        <taxon>Nephilidae</taxon>
        <taxon>Trichonephila</taxon>
        <taxon>Trichonephila inaurata</taxon>
    </lineage>
</organism>
<evidence type="ECO:0000313" key="2">
    <source>
        <dbReference type="EMBL" id="GFY61757.1"/>
    </source>
</evidence>
<keyword evidence="3" id="KW-1185">Reference proteome</keyword>